<dbReference type="GO" id="GO:0006355">
    <property type="term" value="P:regulation of DNA-templated transcription"/>
    <property type="evidence" value="ECO:0007669"/>
    <property type="project" value="InterPro"/>
</dbReference>
<dbReference type="Pfam" id="PF02229">
    <property type="entry name" value="PC4"/>
    <property type="match status" value="1"/>
</dbReference>
<dbReference type="InterPro" id="IPR009044">
    <property type="entry name" value="ssDNA-bd_transcriptional_reg"/>
</dbReference>
<dbReference type="RefSeq" id="YP_009620608.1">
    <property type="nucleotide sequence ID" value="NC_042090.1"/>
</dbReference>
<proteinExistence type="predicted"/>
<reference evidence="3" key="1">
    <citation type="submission" date="2017-10" db="EMBL/GenBank/DDBJ databases">
        <title>Isolation and characterization of a group of new proteus bacteriophages.</title>
        <authorList>
            <person name="Kozlova Y.N."/>
            <person name="Morozova V.V."/>
            <person name="Babkin I.V."/>
            <person name="Tikunova N.V."/>
            <person name="Bokovaya O.V."/>
            <person name="Shedko E.D."/>
        </authorList>
    </citation>
    <scope>NUCLEOTIDE SEQUENCE [LARGE SCALE GENOMIC DNA]</scope>
</reference>
<sequence>MSQLNSEGEFLQDISGNTDLIDHILWEKYGEQVRFTVSEFLGNTYFGIRYWYLDLEDVWRPTSRGFSIPFTLDSTTRLFKALATCLSKAELLQEVLEHVDNVEIKEVEKAED</sequence>
<accession>A0A2H4PRJ6</accession>
<evidence type="ECO:0000313" key="2">
    <source>
        <dbReference type="EMBL" id="ATW69924.1"/>
    </source>
</evidence>
<dbReference type="GeneID" id="40097261"/>
<dbReference type="Proteomes" id="UP000241842">
    <property type="component" value="Segment"/>
</dbReference>
<feature type="domain" description="Transcriptional coactivator p15 (PC4) C-terminal" evidence="1">
    <location>
        <begin position="30"/>
        <end position="69"/>
    </location>
</feature>
<dbReference type="SUPFAM" id="SSF54447">
    <property type="entry name" value="ssDNA-binding transcriptional regulator domain"/>
    <property type="match status" value="1"/>
</dbReference>
<dbReference type="GO" id="GO:0003677">
    <property type="term" value="F:DNA binding"/>
    <property type="evidence" value="ECO:0007669"/>
    <property type="project" value="InterPro"/>
</dbReference>
<dbReference type="Gene3D" id="2.30.31.10">
    <property type="entry name" value="Transcriptional Coactivator Pc4, Chain A"/>
    <property type="match status" value="1"/>
</dbReference>
<keyword evidence="3" id="KW-1185">Reference proteome</keyword>
<dbReference type="KEGG" id="vg:40097261"/>
<evidence type="ECO:0000259" key="1">
    <source>
        <dbReference type="Pfam" id="PF02229"/>
    </source>
</evidence>
<protein>
    <submittedName>
        <fullName evidence="2">Putative transcriptional regulator protein</fullName>
    </submittedName>
</protein>
<dbReference type="EMBL" id="MG030347">
    <property type="protein sequence ID" value="ATW69924.1"/>
    <property type="molecule type" value="Genomic_DNA"/>
</dbReference>
<dbReference type="OrthoDB" id="22175at10239"/>
<evidence type="ECO:0000313" key="3">
    <source>
        <dbReference type="Proteomes" id="UP000241842"/>
    </source>
</evidence>
<dbReference type="InterPro" id="IPR003173">
    <property type="entry name" value="PC4_C"/>
</dbReference>
<name>A0A2H4PRJ6_9CAUD</name>
<organism evidence="2 3">
    <name type="scientific">Proteus phage PM135</name>
    <dbReference type="NCBI Taxonomy" id="2048008"/>
    <lineage>
        <taxon>Viruses</taxon>
        <taxon>Duplodnaviria</taxon>
        <taxon>Heunggongvirae</taxon>
        <taxon>Uroviricota</taxon>
        <taxon>Caudoviricetes</taxon>
        <taxon>Demerecviridae</taxon>
        <taxon>Novosibvirus</taxon>
        <taxon>Novosibvirus PM135</taxon>
    </lineage>
</organism>